<comment type="caution">
    <text evidence="10">The sequence shown here is derived from an EMBL/GenBank/DDBJ whole genome shotgun (WGS) entry which is preliminary data.</text>
</comment>
<sequence>LVFLVFAVTRRALPGAVLPDRARAFHRDEELRIAVFVVLALALVLTARHWLAAVGEGEAEGLRTALRAFWARLFTLGSFLSTAGYVSADWAEAFEWSGLGPPALLLAGLAMIGGGVATTAGGIKLLRVLALYRQGRHEVERLLDPALVAGGGARARHLRSDGAYLAWVAFMLFVLSLCAGIAALALAGLRFEPALLLTISALSTTGPLAITAGAADFEWAGLGTGPRAILGVVMVLGRLELLAIVALLVPESWRR</sequence>
<dbReference type="AlphaFoldDB" id="A0A934WII5"/>
<keyword evidence="4" id="KW-1003">Cell membrane</keyword>
<feature type="transmembrane region" description="Helical" evidence="9">
    <location>
        <begin position="70"/>
        <end position="91"/>
    </location>
</feature>
<keyword evidence="8 9" id="KW-0472">Membrane</keyword>
<keyword evidence="6 9" id="KW-1133">Transmembrane helix</keyword>
<evidence type="ECO:0000256" key="1">
    <source>
        <dbReference type="ARBA" id="ARBA00004651"/>
    </source>
</evidence>
<comment type="similarity">
    <text evidence="2">Belongs to the TrkH potassium transport family.</text>
</comment>
<evidence type="ECO:0000256" key="5">
    <source>
        <dbReference type="ARBA" id="ARBA00022692"/>
    </source>
</evidence>
<feature type="transmembrane region" description="Helical" evidence="9">
    <location>
        <begin position="31"/>
        <end position="50"/>
    </location>
</feature>
<evidence type="ECO:0000256" key="7">
    <source>
        <dbReference type="ARBA" id="ARBA00023065"/>
    </source>
</evidence>
<evidence type="ECO:0000256" key="4">
    <source>
        <dbReference type="ARBA" id="ARBA00022475"/>
    </source>
</evidence>
<dbReference type="GO" id="GO:0030001">
    <property type="term" value="P:metal ion transport"/>
    <property type="evidence" value="ECO:0007669"/>
    <property type="project" value="UniProtKB-ARBA"/>
</dbReference>
<dbReference type="PANTHER" id="PTHR32024:SF2">
    <property type="entry name" value="TRK SYSTEM POTASSIUM UPTAKE PROTEIN TRKG-RELATED"/>
    <property type="match status" value="1"/>
</dbReference>
<dbReference type="PANTHER" id="PTHR32024">
    <property type="entry name" value="TRK SYSTEM POTASSIUM UPTAKE PROTEIN TRKG-RELATED"/>
    <property type="match status" value="1"/>
</dbReference>
<dbReference type="RefSeq" id="WP_274609751.1">
    <property type="nucleotide sequence ID" value="NZ_NHSD01000180.1"/>
</dbReference>
<accession>A0A934WII5</accession>
<keyword evidence="3" id="KW-0813">Transport</keyword>
<reference evidence="10" key="1">
    <citation type="submission" date="2017-05" db="EMBL/GenBank/DDBJ databases">
        <authorList>
            <person name="Imhoff J.F."/>
            <person name="Rahn T."/>
            <person name="Kuenzel S."/>
            <person name="Neulinger S.C."/>
        </authorList>
    </citation>
    <scope>NUCLEOTIDE SEQUENCE</scope>
    <source>
        <strain evidence="10">LMG 28126</strain>
    </source>
</reference>
<keyword evidence="5 9" id="KW-0812">Transmembrane</keyword>
<dbReference type="GO" id="GO:0005886">
    <property type="term" value="C:plasma membrane"/>
    <property type="evidence" value="ECO:0007669"/>
    <property type="project" value="UniProtKB-SubCell"/>
</dbReference>
<comment type="subcellular location">
    <subcellularLocation>
        <location evidence="1">Cell membrane</location>
        <topology evidence="1">Multi-pass membrane protein</topology>
    </subcellularLocation>
</comment>
<evidence type="ECO:0000256" key="8">
    <source>
        <dbReference type="ARBA" id="ARBA00023136"/>
    </source>
</evidence>
<dbReference type="Pfam" id="PF02386">
    <property type="entry name" value="TrkH"/>
    <property type="match status" value="1"/>
</dbReference>
<evidence type="ECO:0000256" key="2">
    <source>
        <dbReference type="ARBA" id="ARBA00009137"/>
    </source>
</evidence>
<evidence type="ECO:0000256" key="6">
    <source>
        <dbReference type="ARBA" id="ARBA00022989"/>
    </source>
</evidence>
<evidence type="ECO:0000256" key="3">
    <source>
        <dbReference type="ARBA" id="ARBA00022448"/>
    </source>
</evidence>
<keyword evidence="7" id="KW-0406">Ion transport</keyword>
<feature type="transmembrane region" description="Helical" evidence="9">
    <location>
        <begin position="103"/>
        <end position="123"/>
    </location>
</feature>
<dbReference type="InterPro" id="IPR003445">
    <property type="entry name" value="Cat_transpt"/>
</dbReference>
<evidence type="ECO:0000313" key="11">
    <source>
        <dbReference type="Proteomes" id="UP000706333"/>
    </source>
</evidence>
<reference evidence="10" key="2">
    <citation type="journal article" date="2020" name="Microorganisms">
        <title>Osmotic Adaptation and Compatible Solute Biosynthesis of Phototrophic Bacteria as Revealed from Genome Analyses.</title>
        <authorList>
            <person name="Imhoff J.F."/>
            <person name="Rahn T."/>
            <person name="Kunzel S."/>
            <person name="Keller A."/>
            <person name="Neulinger S.C."/>
        </authorList>
    </citation>
    <scope>NUCLEOTIDE SEQUENCE</scope>
    <source>
        <strain evidence="10">LMG 28126</strain>
    </source>
</reference>
<evidence type="ECO:0000313" key="10">
    <source>
        <dbReference type="EMBL" id="MBK5926881.1"/>
    </source>
</evidence>
<feature type="transmembrane region" description="Helical" evidence="9">
    <location>
        <begin position="227"/>
        <end position="249"/>
    </location>
</feature>
<proteinExistence type="inferred from homology"/>
<dbReference type="EMBL" id="NHSD01000180">
    <property type="protein sequence ID" value="MBK5926881.1"/>
    <property type="molecule type" value="Genomic_DNA"/>
</dbReference>
<keyword evidence="11" id="KW-1185">Reference proteome</keyword>
<protein>
    <submittedName>
        <fullName evidence="10">Potassium transporter TrkH</fullName>
    </submittedName>
</protein>
<dbReference type="GO" id="GO:0008324">
    <property type="term" value="F:monoatomic cation transmembrane transporter activity"/>
    <property type="evidence" value="ECO:0007669"/>
    <property type="project" value="InterPro"/>
</dbReference>
<dbReference type="Proteomes" id="UP000706333">
    <property type="component" value="Unassembled WGS sequence"/>
</dbReference>
<name>A0A934WII5_9RHOB</name>
<evidence type="ECO:0000256" key="9">
    <source>
        <dbReference type="SAM" id="Phobius"/>
    </source>
</evidence>
<feature type="transmembrane region" description="Helical" evidence="9">
    <location>
        <begin position="164"/>
        <end position="187"/>
    </location>
</feature>
<organism evidence="10 11">
    <name type="scientific">Rhodobaculum claviforme</name>
    <dbReference type="NCBI Taxonomy" id="1549854"/>
    <lineage>
        <taxon>Bacteria</taxon>
        <taxon>Pseudomonadati</taxon>
        <taxon>Pseudomonadota</taxon>
        <taxon>Alphaproteobacteria</taxon>
        <taxon>Rhodobacterales</taxon>
        <taxon>Paracoccaceae</taxon>
        <taxon>Rhodobaculum</taxon>
    </lineage>
</organism>
<gene>
    <name evidence="10" type="ORF">CCR87_05900</name>
</gene>
<feature type="transmembrane region" description="Helical" evidence="9">
    <location>
        <begin position="194"/>
        <end position="215"/>
    </location>
</feature>
<feature type="non-terminal residue" evidence="10">
    <location>
        <position position="1"/>
    </location>
</feature>